<dbReference type="EMBL" id="JAAIUW010000013">
    <property type="protein sequence ID" value="KAF7804963.1"/>
    <property type="molecule type" value="Genomic_DNA"/>
</dbReference>
<accession>A0A834W0S3</accession>
<reference evidence="1" key="1">
    <citation type="submission" date="2020-09" db="EMBL/GenBank/DDBJ databases">
        <title>Genome-Enabled Discovery of Anthraquinone Biosynthesis in Senna tora.</title>
        <authorList>
            <person name="Kang S.-H."/>
            <person name="Pandey R.P."/>
            <person name="Lee C.-M."/>
            <person name="Sim J.-S."/>
            <person name="Jeong J.-T."/>
            <person name="Choi B.-S."/>
            <person name="Jung M."/>
            <person name="Ginzburg D."/>
            <person name="Zhao K."/>
            <person name="Won S.Y."/>
            <person name="Oh T.-J."/>
            <person name="Yu Y."/>
            <person name="Kim N.-H."/>
            <person name="Lee O.R."/>
            <person name="Lee T.-H."/>
            <person name="Bashyal P."/>
            <person name="Kim T.-S."/>
            <person name="Lee W.-H."/>
            <person name="Kawkins C."/>
            <person name="Kim C.-K."/>
            <person name="Kim J.S."/>
            <person name="Ahn B.O."/>
            <person name="Rhee S.Y."/>
            <person name="Sohng J.K."/>
        </authorList>
    </citation>
    <scope>NUCLEOTIDE SEQUENCE</scope>
    <source>
        <tissue evidence="1">Leaf</tissue>
    </source>
</reference>
<organism evidence="1 2">
    <name type="scientific">Senna tora</name>
    <dbReference type="NCBI Taxonomy" id="362788"/>
    <lineage>
        <taxon>Eukaryota</taxon>
        <taxon>Viridiplantae</taxon>
        <taxon>Streptophyta</taxon>
        <taxon>Embryophyta</taxon>
        <taxon>Tracheophyta</taxon>
        <taxon>Spermatophyta</taxon>
        <taxon>Magnoliopsida</taxon>
        <taxon>eudicotyledons</taxon>
        <taxon>Gunneridae</taxon>
        <taxon>Pentapetalae</taxon>
        <taxon>rosids</taxon>
        <taxon>fabids</taxon>
        <taxon>Fabales</taxon>
        <taxon>Fabaceae</taxon>
        <taxon>Caesalpinioideae</taxon>
        <taxon>Cassia clade</taxon>
        <taxon>Senna</taxon>
    </lineage>
</organism>
<protein>
    <submittedName>
        <fullName evidence="1">Uncharacterized protein</fullName>
    </submittedName>
</protein>
<dbReference type="Proteomes" id="UP000634136">
    <property type="component" value="Unassembled WGS sequence"/>
</dbReference>
<sequence>MQKTQLFASLFQQQQSDKGSYIRYKQELECQKTERVAKLDMYLSQQSCLDTEFVISSEFAEIYDNSTKRL</sequence>
<evidence type="ECO:0000313" key="1">
    <source>
        <dbReference type="EMBL" id="KAF7804963.1"/>
    </source>
</evidence>
<dbReference type="AlphaFoldDB" id="A0A834W0S3"/>
<keyword evidence="2" id="KW-1185">Reference proteome</keyword>
<proteinExistence type="predicted"/>
<evidence type="ECO:0000313" key="2">
    <source>
        <dbReference type="Proteomes" id="UP000634136"/>
    </source>
</evidence>
<comment type="caution">
    <text evidence="1">The sequence shown here is derived from an EMBL/GenBank/DDBJ whole genome shotgun (WGS) entry which is preliminary data.</text>
</comment>
<name>A0A834W0S3_9FABA</name>
<gene>
    <name evidence="1" type="ORF">G2W53_044074</name>
</gene>